<dbReference type="EMBL" id="PZQS01000001">
    <property type="protein sequence ID" value="PVD39264.1"/>
    <property type="molecule type" value="Genomic_DNA"/>
</dbReference>
<dbReference type="PANTHER" id="PTHR16509">
    <property type="match status" value="1"/>
</dbReference>
<dbReference type="InterPro" id="IPR004843">
    <property type="entry name" value="Calcineurin-like_PHP"/>
</dbReference>
<dbReference type="AlphaFoldDB" id="A0A2T7Q0R4"/>
<dbReference type="PANTHER" id="PTHR16509:SF1">
    <property type="entry name" value="MANGANESE-DEPENDENT ADP-RIBOSE_CDP-ALCOHOL DIPHOSPHATASE"/>
    <property type="match status" value="1"/>
</dbReference>
<reference evidence="2 3" key="1">
    <citation type="submission" date="2018-04" db="EMBL/GenBank/DDBJ databases">
        <title>The genome of golden apple snail Pomacea canaliculata provides insight into stress tolerance and invasive adaptation.</title>
        <authorList>
            <person name="Liu C."/>
            <person name="Liu B."/>
            <person name="Ren Y."/>
            <person name="Zhang Y."/>
            <person name="Wang H."/>
            <person name="Li S."/>
            <person name="Jiang F."/>
            <person name="Yin L."/>
            <person name="Zhang G."/>
            <person name="Qian W."/>
            <person name="Fan W."/>
        </authorList>
    </citation>
    <scope>NUCLEOTIDE SEQUENCE [LARGE SCALE GENOMIC DNA]</scope>
    <source>
        <strain evidence="2">SZHN2017</strain>
        <tissue evidence="2">Muscle</tissue>
    </source>
</reference>
<dbReference type="GO" id="GO:0008663">
    <property type="term" value="F:2',3'-cyclic-nucleotide 2'-phosphodiesterase activity"/>
    <property type="evidence" value="ECO:0007669"/>
    <property type="project" value="TreeGrafter"/>
</dbReference>
<dbReference type="InterPro" id="IPR029052">
    <property type="entry name" value="Metallo-depent_PP-like"/>
</dbReference>
<organism evidence="2 3">
    <name type="scientific">Pomacea canaliculata</name>
    <name type="common">Golden apple snail</name>
    <dbReference type="NCBI Taxonomy" id="400727"/>
    <lineage>
        <taxon>Eukaryota</taxon>
        <taxon>Metazoa</taxon>
        <taxon>Spiralia</taxon>
        <taxon>Lophotrochozoa</taxon>
        <taxon>Mollusca</taxon>
        <taxon>Gastropoda</taxon>
        <taxon>Caenogastropoda</taxon>
        <taxon>Architaenioglossa</taxon>
        <taxon>Ampullarioidea</taxon>
        <taxon>Ampullariidae</taxon>
        <taxon>Pomacea</taxon>
    </lineage>
</organism>
<evidence type="ECO:0000313" key="3">
    <source>
        <dbReference type="Proteomes" id="UP000245119"/>
    </source>
</evidence>
<proteinExistence type="predicted"/>
<dbReference type="SUPFAM" id="SSF56300">
    <property type="entry name" value="Metallo-dependent phosphatases"/>
    <property type="match status" value="1"/>
</dbReference>
<dbReference type="GO" id="GO:0047734">
    <property type="term" value="F:CDP-glycerol diphosphatase activity"/>
    <property type="evidence" value="ECO:0007669"/>
    <property type="project" value="TreeGrafter"/>
</dbReference>
<comment type="caution">
    <text evidence="2">The sequence shown here is derived from an EMBL/GenBank/DDBJ whole genome shotgun (WGS) entry which is preliminary data.</text>
</comment>
<dbReference type="Pfam" id="PF00149">
    <property type="entry name" value="Metallophos"/>
    <property type="match status" value="1"/>
</dbReference>
<dbReference type="STRING" id="400727.A0A2T7Q0R4"/>
<dbReference type="Proteomes" id="UP000245119">
    <property type="component" value="Linkage Group LG1"/>
</dbReference>
<keyword evidence="3" id="KW-1185">Reference proteome</keyword>
<evidence type="ECO:0000313" key="2">
    <source>
        <dbReference type="EMBL" id="PVD39264.1"/>
    </source>
</evidence>
<sequence length="343" mass="38056">MAEQRCHLIFGLIADIQYADSDDGYNYRKTRRRFYRAALTLLMKAVADWKANRPDMKFVLQLGDIIDGINRRQNGMGAASKALNTVLAPFDDLACPTYHMVGNHDLYNFQRLEIFGSDLNSSKLPSVQGVSGELYYSVLVHSCLRIIVLDTYDVSVLGYQDHQDHPHYKTAVALLEKFNFNKDKNSSDGLKGMDKRFVAWNGGVGEKQLAWLDEQLTDADSKQQNVLICGHIQLHAEDIYDVLCLLWNYQEVLAVLHAHRCVVGCVAGHDHDGSLTVDSAGISHLVLNGVIETDSSTNAYATAFLKDKTLEIQGAGIVPSVTMPLRYFAGKNIAGPYLSGANL</sequence>
<dbReference type="GO" id="GO:0047631">
    <property type="term" value="F:ADP-ribose diphosphatase activity"/>
    <property type="evidence" value="ECO:0007669"/>
    <property type="project" value="TreeGrafter"/>
</dbReference>
<protein>
    <recommendedName>
        <fullName evidence="1">Calcineurin-like phosphoesterase domain-containing protein</fullName>
    </recommendedName>
</protein>
<evidence type="ECO:0000259" key="1">
    <source>
        <dbReference type="Pfam" id="PF00149"/>
    </source>
</evidence>
<feature type="domain" description="Calcineurin-like phosphoesterase" evidence="1">
    <location>
        <begin position="11"/>
        <end position="272"/>
    </location>
</feature>
<dbReference type="Gene3D" id="3.60.21.10">
    <property type="match status" value="1"/>
</dbReference>
<gene>
    <name evidence="2" type="ORF">C0Q70_01892</name>
</gene>
<accession>A0A2T7Q0R4</accession>
<dbReference type="OrthoDB" id="9675250at2759"/>
<dbReference type="GO" id="GO:0030145">
    <property type="term" value="F:manganese ion binding"/>
    <property type="evidence" value="ECO:0007669"/>
    <property type="project" value="TreeGrafter"/>
</dbReference>
<name>A0A2T7Q0R4_POMCA</name>